<keyword evidence="3" id="KW-1185">Reference proteome</keyword>
<sequence>MGQAHFDILKNAQAKNNRSS</sequence>
<evidence type="ECO:0000313" key="2">
    <source>
        <dbReference type="EMBL" id="KAF7835626.1"/>
    </source>
</evidence>
<dbReference type="AlphaFoldDB" id="A0A834X002"/>
<proteinExistence type="predicted"/>
<evidence type="ECO:0000313" key="3">
    <source>
        <dbReference type="Proteomes" id="UP000634136"/>
    </source>
</evidence>
<organism evidence="2 3">
    <name type="scientific">Senna tora</name>
    <dbReference type="NCBI Taxonomy" id="362788"/>
    <lineage>
        <taxon>Eukaryota</taxon>
        <taxon>Viridiplantae</taxon>
        <taxon>Streptophyta</taxon>
        <taxon>Embryophyta</taxon>
        <taxon>Tracheophyta</taxon>
        <taxon>Spermatophyta</taxon>
        <taxon>Magnoliopsida</taxon>
        <taxon>eudicotyledons</taxon>
        <taxon>Gunneridae</taxon>
        <taxon>Pentapetalae</taxon>
        <taxon>rosids</taxon>
        <taxon>fabids</taxon>
        <taxon>Fabales</taxon>
        <taxon>Fabaceae</taxon>
        <taxon>Caesalpinioideae</taxon>
        <taxon>Cassia clade</taxon>
        <taxon>Senna</taxon>
    </lineage>
</organism>
<accession>A0A834X002</accession>
<feature type="region of interest" description="Disordered" evidence="1">
    <location>
        <begin position="1"/>
        <end position="20"/>
    </location>
</feature>
<name>A0A834X002_9FABA</name>
<protein>
    <submittedName>
        <fullName evidence="2">Uncharacterized protein</fullName>
    </submittedName>
</protein>
<evidence type="ECO:0000256" key="1">
    <source>
        <dbReference type="SAM" id="MobiDB-lite"/>
    </source>
</evidence>
<dbReference type="EMBL" id="JAAIUW010000004">
    <property type="protein sequence ID" value="KAF7835626.1"/>
    <property type="molecule type" value="Genomic_DNA"/>
</dbReference>
<dbReference type="Proteomes" id="UP000634136">
    <property type="component" value="Unassembled WGS sequence"/>
</dbReference>
<comment type="caution">
    <text evidence="2">The sequence shown here is derived from an EMBL/GenBank/DDBJ whole genome shotgun (WGS) entry which is preliminary data.</text>
</comment>
<gene>
    <name evidence="2" type="ORF">G2W53_010485</name>
</gene>
<reference evidence="2" key="1">
    <citation type="submission" date="2020-09" db="EMBL/GenBank/DDBJ databases">
        <title>Genome-Enabled Discovery of Anthraquinone Biosynthesis in Senna tora.</title>
        <authorList>
            <person name="Kang S.-H."/>
            <person name="Pandey R.P."/>
            <person name="Lee C.-M."/>
            <person name="Sim J.-S."/>
            <person name="Jeong J.-T."/>
            <person name="Choi B.-S."/>
            <person name="Jung M."/>
            <person name="Ginzburg D."/>
            <person name="Zhao K."/>
            <person name="Won S.Y."/>
            <person name="Oh T.-J."/>
            <person name="Yu Y."/>
            <person name="Kim N.-H."/>
            <person name="Lee O.R."/>
            <person name="Lee T.-H."/>
            <person name="Bashyal P."/>
            <person name="Kim T.-S."/>
            <person name="Lee W.-H."/>
            <person name="Kawkins C."/>
            <person name="Kim C.-K."/>
            <person name="Kim J.S."/>
            <person name="Ahn B.O."/>
            <person name="Rhee S.Y."/>
            <person name="Sohng J.K."/>
        </authorList>
    </citation>
    <scope>NUCLEOTIDE SEQUENCE</scope>
    <source>
        <tissue evidence="2">Leaf</tissue>
    </source>
</reference>